<gene>
    <name evidence="1" type="ORF">BECKFW1821C_GA0114237_101045</name>
</gene>
<dbReference type="EMBL" id="CAADFE010000010">
    <property type="protein sequence ID" value="VFJ66658.1"/>
    <property type="molecule type" value="Genomic_DNA"/>
</dbReference>
<proteinExistence type="predicted"/>
<sequence length="85" mass="9880">MNPAHHAAPSQAVPESTETPEALYRLFRALPQDERFTAARYILEDEEIRHYLKIPNEITLGALSEDKYKMPVFHTMDALREDLLR</sequence>
<evidence type="ECO:0000313" key="1">
    <source>
        <dbReference type="EMBL" id="VFJ66658.1"/>
    </source>
</evidence>
<organism evidence="1">
    <name type="scientific">Candidatus Kentrum sp. FW</name>
    <dbReference type="NCBI Taxonomy" id="2126338"/>
    <lineage>
        <taxon>Bacteria</taxon>
        <taxon>Pseudomonadati</taxon>
        <taxon>Pseudomonadota</taxon>
        <taxon>Gammaproteobacteria</taxon>
        <taxon>Candidatus Kentrum</taxon>
    </lineage>
</organism>
<protein>
    <submittedName>
        <fullName evidence="1">Uncharacterized protein</fullName>
    </submittedName>
</protein>
<accession>A0A450THF0</accession>
<reference evidence="1" key="1">
    <citation type="submission" date="2019-02" db="EMBL/GenBank/DDBJ databases">
        <authorList>
            <person name="Gruber-Vodicka R. H."/>
            <person name="Seah K. B. B."/>
        </authorList>
    </citation>
    <scope>NUCLEOTIDE SEQUENCE</scope>
    <source>
        <strain evidence="1">BECK_BZ131</strain>
    </source>
</reference>
<name>A0A450THF0_9GAMM</name>
<dbReference type="AlphaFoldDB" id="A0A450THF0"/>